<dbReference type="EMBL" id="CAADRA010005609">
    <property type="protein sequence ID" value="VFT91712.1"/>
    <property type="molecule type" value="Genomic_DNA"/>
</dbReference>
<reference evidence="7 8" key="1">
    <citation type="submission" date="2019-03" db="EMBL/GenBank/DDBJ databases">
        <authorList>
            <person name="Gaulin E."/>
            <person name="Dumas B."/>
        </authorList>
    </citation>
    <scope>NUCLEOTIDE SEQUENCE [LARGE SCALE GENOMIC DNA]</scope>
    <source>
        <strain evidence="7">CBS 568.67</strain>
    </source>
</reference>
<dbReference type="PROSITE" id="PS51450">
    <property type="entry name" value="LRR"/>
    <property type="match status" value="1"/>
</dbReference>
<dbReference type="InterPro" id="IPR011009">
    <property type="entry name" value="Kinase-like_dom_sf"/>
</dbReference>
<dbReference type="EMBL" id="VJMH01005588">
    <property type="protein sequence ID" value="KAF0694210.1"/>
    <property type="molecule type" value="Genomic_DNA"/>
</dbReference>
<feature type="chain" id="PRO_5033437217" evidence="4">
    <location>
        <begin position="18"/>
        <end position="650"/>
    </location>
</feature>
<keyword evidence="3" id="KW-0812">Transmembrane</keyword>
<evidence type="ECO:0000256" key="3">
    <source>
        <dbReference type="SAM" id="Phobius"/>
    </source>
</evidence>
<dbReference type="InterPro" id="IPR001611">
    <property type="entry name" value="Leu-rich_rpt"/>
</dbReference>
<feature type="signal peptide" evidence="4">
    <location>
        <begin position="1"/>
        <end position="17"/>
    </location>
</feature>
<dbReference type="SUPFAM" id="SSF56112">
    <property type="entry name" value="Protein kinase-like (PK-like)"/>
    <property type="match status" value="1"/>
</dbReference>
<dbReference type="PROSITE" id="PS50011">
    <property type="entry name" value="PROTEIN_KINASE_DOM"/>
    <property type="match status" value="1"/>
</dbReference>
<evidence type="ECO:0000313" key="7">
    <source>
        <dbReference type="EMBL" id="VFT91712.1"/>
    </source>
</evidence>
<dbReference type="GO" id="GO:0005524">
    <property type="term" value="F:ATP binding"/>
    <property type="evidence" value="ECO:0007669"/>
    <property type="project" value="InterPro"/>
</dbReference>
<evidence type="ECO:0000256" key="2">
    <source>
        <dbReference type="ARBA" id="ARBA00022737"/>
    </source>
</evidence>
<evidence type="ECO:0000313" key="6">
    <source>
        <dbReference type="EMBL" id="KAF0694210.1"/>
    </source>
</evidence>
<dbReference type="PANTHER" id="PTHR44329">
    <property type="entry name" value="SERINE/THREONINE-PROTEIN KINASE TNNI3K-RELATED"/>
    <property type="match status" value="1"/>
</dbReference>
<dbReference type="InterPro" id="IPR000719">
    <property type="entry name" value="Prot_kinase_dom"/>
</dbReference>
<proteinExistence type="predicted"/>
<dbReference type="Pfam" id="PF00069">
    <property type="entry name" value="Pkinase"/>
    <property type="match status" value="1"/>
</dbReference>
<dbReference type="PROSITE" id="PS00108">
    <property type="entry name" value="PROTEIN_KINASE_ST"/>
    <property type="match status" value="1"/>
</dbReference>
<dbReference type="InterPro" id="IPR051681">
    <property type="entry name" value="Ser/Thr_Kinases-Pseudokinases"/>
</dbReference>
<keyword evidence="8" id="KW-1185">Reference proteome</keyword>
<dbReference type="SUPFAM" id="SSF52058">
    <property type="entry name" value="L domain-like"/>
    <property type="match status" value="1"/>
</dbReference>
<dbReference type="InterPro" id="IPR001245">
    <property type="entry name" value="Ser-Thr/Tyr_kinase_cat_dom"/>
</dbReference>
<gene>
    <name evidence="7" type="primary">Aste57867_14896</name>
    <name evidence="6" type="ORF">As57867_014840</name>
    <name evidence="7" type="ORF">ASTE57867_14896</name>
</gene>
<keyword evidence="3" id="KW-0472">Membrane</keyword>
<protein>
    <submittedName>
        <fullName evidence="7">Aste57867_14896 protein</fullName>
    </submittedName>
</protein>
<evidence type="ECO:0000313" key="8">
    <source>
        <dbReference type="Proteomes" id="UP000332933"/>
    </source>
</evidence>
<keyword evidence="2" id="KW-0677">Repeat</keyword>
<evidence type="ECO:0000256" key="4">
    <source>
        <dbReference type="SAM" id="SignalP"/>
    </source>
</evidence>
<dbReference type="InterPro" id="IPR008271">
    <property type="entry name" value="Ser/Thr_kinase_AS"/>
</dbReference>
<name>A0A485L2Q0_9STRA</name>
<accession>A0A485L2Q0</accession>
<dbReference type="PRINTS" id="PR00109">
    <property type="entry name" value="TYRKINASE"/>
</dbReference>
<dbReference type="InterPro" id="IPR032675">
    <property type="entry name" value="LRR_dom_sf"/>
</dbReference>
<feature type="transmembrane region" description="Helical" evidence="3">
    <location>
        <begin position="304"/>
        <end position="326"/>
    </location>
</feature>
<dbReference type="SMART" id="SM00220">
    <property type="entry name" value="S_TKc"/>
    <property type="match status" value="1"/>
</dbReference>
<reference evidence="6" key="2">
    <citation type="submission" date="2019-06" db="EMBL/GenBank/DDBJ databases">
        <title>Genomics analysis of Aphanomyces spp. identifies a new class of oomycete effector associated with host adaptation.</title>
        <authorList>
            <person name="Gaulin E."/>
        </authorList>
    </citation>
    <scope>NUCLEOTIDE SEQUENCE</scope>
    <source>
        <strain evidence="6">CBS 578.67</strain>
    </source>
</reference>
<dbReference type="GO" id="GO:0004674">
    <property type="term" value="F:protein serine/threonine kinase activity"/>
    <property type="evidence" value="ECO:0007669"/>
    <property type="project" value="TreeGrafter"/>
</dbReference>
<dbReference type="Gene3D" id="1.10.510.10">
    <property type="entry name" value="Transferase(Phosphotransferase) domain 1"/>
    <property type="match status" value="1"/>
</dbReference>
<dbReference type="OrthoDB" id="4062651at2759"/>
<keyword evidence="1" id="KW-0433">Leucine-rich repeat</keyword>
<dbReference type="Proteomes" id="UP000332933">
    <property type="component" value="Unassembled WGS sequence"/>
</dbReference>
<sequence>MMRRLALAAAAAGVAAAASPCPYVGYSAEATILVADSTTCGPLNTLCLVDFACRKVQYINGTRGHVLGPLSAIGDLRAYDQTTSLTITCTTTDRIRTTDLALPLGLQSLTITSCGLQPDSFDHVEWAQLASLSLDTNGLQLLPTNLPRMASSLSVTNNLVRSLDGFVASDALRQLDLRNNKLQTLTRLDWTNQAEITLDGNTALNAITNVTMTSARLTRFSLRRCPVSSFIVEKATLDALANLPPVGSTQATTGRGFEADLLSFPATAQTQCDAVHGTKTPLHGQYAVCVLPWVAPSPPLTTSYVGIGLTGAGSAIIVAVVGLWLYRRRRRRHAAELAKGTDTPSGGHYTMDQSMSMLDLQTLVLCRLDDHDVTLGKTVATGASGTVSRGTFKDQPVAIKRLITASHANLRDVQTFIDEIKLLAAIDSPHVVKLVGCVWTQPRDMKAVLEWMDSGDLRDYLVSHRDLSWPHKVSYLEQIVAGLVYIHTMNVIHRDLKSRNIVLDAVKGAKLTDFGVAKIDLSETMTMGVGTFRWMAPEVLRGSDYGVAADMYSLGVVLSELDTHRIPYSDMKNENGRPIVDTAVIGLVLAGSLQPTFSSACPPWIRALAQQCLEFDPTKRPTAMQVMYRVHQETKGQASRRPAAHGCSRP</sequence>
<dbReference type="AlphaFoldDB" id="A0A485L2Q0"/>
<evidence type="ECO:0000259" key="5">
    <source>
        <dbReference type="PROSITE" id="PS50011"/>
    </source>
</evidence>
<feature type="domain" description="Protein kinase" evidence="5">
    <location>
        <begin position="373"/>
        <end position="634"/>
    </location>
</feature>
<dbReference type="Gene3D" id="3.80.10.10">
    <property type="entry name" value="Ribonuclease Inhibitor"/>
    <property type="match status" value="1"/>
</dbReference>
<keyword evidence="4" id="KW-0732">Signal</keyword>
<dbReference type="PANTHER" id="PTHR44329:SF214">
    <property type="entry name" value="PROTEIN KINASE DOMAIN-CONTAINING PROTEIN"/>
    <property type="match status" value="1"/>
</dbReference>
<keyword evidence="3" id="KW-1133">Transmembrane helix</keyword>
<evidence type="ECO:0000256" key="1">
    <source>
        <dbReference type="ARBA" id="ARBA00022614"/>
    </source>
</evidence>
<organism evidence="7 8">
    <name type="scientific">Aphanomyces stellatus</name>
    <dbReference type="NCBI Taxonomy" id="120398"/>
    <lineage>
        <taxon>Eukaryota</taxon>
        <taxon>Sar</taxon>
        <taxon>Stramenopiles</taxon>
        <taxon>Oomycota</taxon>
        <taxon>Saprolegniomycetes</taxon>
        <taxon>Saprolegniales</taxon>
        <taxon>Verrucalvaceae</taxon>
        <taxon>Aphanomyces</taxon>
    </lineage>
</organism>